<evidence type="ECO:0000313" key="2">
    <source>
        <dbReference type="EMBL" id="GGF81282.1"/>
    </source>
</evidence>
<evidence type="ECO:0000313" key="3">
    <source>
        <dbReference type="Proteomes" id="UP000606044"/>
    </source>
</evidence>
<dbReference type="AlphaFoldDB" id="A0A917CC50"/>
<dbReference type="InterPro" id="IPR029058">
    <property type="entry name" value="AB_hydrolase_fold"/>
</dbReference>
<reference evidence="2" key="2">
    <citation type="submission" date="2020-09" db="EMBL/GenBank/DDBJ databases">
        <authorList>
            <person name="Sun Q."/>
            <person name="Sedlacek I."/>
        </authorList>
    </citation>
    <scope>NUCLEOTIDE SEQUENCE</scope>
    <source>
        <strain evidence="2">CCM 7897</strain>
    </source>
</reference>
<dbReference type="InterPro" id="IPR002921">
    <property type="entry name" value="Fungal_lipase-type"/>
</dbReference>
<sequence length="471" mass="49548">MPNDATSASADSANLSPFALPQSVFMLSLASNILFGQKGSQAELTKQIQEYVGVPGGAQGTFFGLLNTPSPDYQCLTAPTAGGTPDWKVAWGPAVFEAPLNKGATNTMFAAYSAGLKTYVVAIAGTNPIGFNALLFQDLDVNPAHMKAWPPAQNAQDPTKLTWTLLANPAKTAPALAEGTSEGLDNLFAFKATSITSPDTPVTLQAFLKTVEDEAATLIFTGHSLGGALSPTLALLLYPQPSASRWQNVHILPTAGPTPGNEGLANLFTQAYRPKPIPAYTPGGKQGGTALFTQWNSNYANVNDVVPRAWDHLNGVVIAAISKPFKIFYEGGIPLTPLAFGAATDGAVFLLRQRAGYQSGKTDYYAPAVPQVVFTGGWGHWADGSGYPPAWVSETLPAEINKDALVQYVLEAHLATYPFAFLGAKTPVGLNGEVGLFGALDVQVALEWPAQPELLADEQASAGAEQLSPTE</sequence>
<protein>
    <recommendedName>
        <fullName evidence="1">Fungal lipase-type domain-containing protein</fullName>
    </recommendedName>
</protein>
<reference evidence="2" key="1">
    <citation type="journal article" date="2014" name="Int. J. Syst. Evol. Microbiol.">
        <title>Complete genome sequence of Corynebacterium casei LMG S-19264T (=DSM 44701T), isolated from a smear-ripened cheese.</title>
        <authorList>
            <consortium name="US DOE Joint Genome Institute (JGI-PGF)"/>
            <person name="Walter F."/>
            <person name="Albersmeier A."/>
            <person name="Kalinowski J."/>
            <person name="Ruckert C."/>
        </authorList>
    </citation>
    <scope>NUCLEOTIDE SEQUENCE</scope>
    <source>
        <strain evidence="2">CCM 7897</strain>
    </source>
</reference>
<gene>
    <name evidence="2" type="ORF">GCM10007301_46780</name>
</gene>
<dbReference type="EMBL" id="BMCT01000008">
    <property type="protein sequence ID" value="GGF81282.1"/>
    <property type="molecule type" value="Genomic_DNA"/>
</dbReference>
<feature type="domain" description="Fungal lipase-type" evidence="1">
    <location>
        <begin position="208"/>
        <end position="290"/>
    </location>
</feature>
<organism evidence="2 3">
    <name type="scientific">Azorhizobium oxalatiphilum</name>
    <dbReference type="NCBI Taxonomy" id="980631"/>
    <lineage>
        <taxon>Bacteria</taxon>
        <taxon>Pseudomonadati</taxon>
        <taxon>Pseudomonadota</taxon>
        <taxon>Alphaproteobacteria</taxon>
        <taxon>Hyphomicrobiales</taxon>
        <taxon>Xanthobacteraceae</taxon>
        <taxon>Azorhizobium</taxon>
    </lineage>
</organism>
<keyword evidence="3" id="KW-1185">Reference proteome</keyword>
<dbReference type="Gene3D" id="3.40.50.1820">
    <property type="entry name" value="alpha/beta hydrolase"/>
    <property type="match status" value="1"/>
</dbReference>
<evidence type="ECO:0000259" key="1">
    <source>
        <dbReference type="Pfam" id="PF01764"/>
    </source>
</evidence>
<name>A0A917CC50_9HYPH</name>
<dbReference type="SUPFAM" id="SSF53474">
    <property type="entry name" value="alpha/beta-Hydrolases"/>
    <property type="match status" value="1"/>
</dbReference>
<dbReference type="Pfam" id="PF01764">
    <property type="entry name" value="Lipase_3"/>
    <property type="match status" value="1"/>
</dbReference>
<comment type="caution">
    <text evidence="2">The sequence shown here is derived from an EMBL/GenBank/DDBJ whole genome shotgun (WGS) entry which is preliminary data.</text>
</comment>
<dbReference type="Proteomes" id="UP000606044">
    <property type="component" value="Unassembled WGS sequence"/>
</dbReference>
<accession>A0A917CC50</accession>
<dbReference type="GO" id="GO:0006629">
    <property type="term" value="P:lipid metabolic process"/>
    <property type="evidence" value="ECO:0007669"/>
    <property type="project" value="InterPro"/>
</dbReference>
<proteinExistence type="predicted"/>